<keyword evidence="4" id="KW-0547">Nucleotide-binding</keyword>
<dbReference type="Pfam" id="PF01230">
    <property type="entry name" value="HIT"/>
    <property type="match status" value="1"/>
</dbReference>
<dbReference type="EC" id="3.6.1.29" evidence="3"/>
<name>A0A8S4FZS3_PLUXY</name>
<feature type="short sequence motif" description="Histidine triad motif" evidence="14">
    <location>
        <begin position="426"/>
        <end position="430"/>
    </location>
</feature>
<dbReference type="InterPro" id="IPR011146">
    <property type="entry name" value="HIT-like"/>
</dbReference>
<feature type="site" description="Important for induction of apoptosis" evidence="13">
    <location>
        <position position="446"/>
    </location>
</feature>
<sequence>MIHLRLSLLRTISTSYKVIRKASGGSKMSERKIAVCQITSIGDKAKNLEVVSKVVSDASKENVQMLFFPEACDFIFDNKKSMLEAAEPLGGSLVGQYRALARDHGVWLSMGGVHEKDETDTSKVYNTHIIIDNTGSIVQTYRKLHLFDVEIPERNVRLKESDFSKAGSHIVTPVTSPVGKIGLGICYDLRFPELSTQLAMLGADVLTYPSAFTHATGQAHWEIMLRARAIENQCYVIAAAQVGHHNEKRRSYGRAMCVSPWGDILADCGLEDTACYKIAVVDLKNLQNVRTNMPVFSHRRRDVYSLYCFSLRKNLLDAAPAAPSGGETEYKGATNVFGHVLVPETCVFYKSKLTYAFVNKRCVVPGHVLVAPARLAERNLDLSEQEADDFYKAVRLVQKLMERVHNTNSCTVTIQDGEYAGQTVKHLHCHIMPRKKGDFIENDHIYLELAKHDQLVAGYPAKPGRTLAEMEEEAAMLRKEIQKLLVVES</sequence>
<comment type="catalytic activity">
    <reaction evidence="7">
        <text>P(1),P(3)-bis(5'-adenosyl) triphosphate + H2O = AMP + ADP + 2 H(+)</text>
        <dbReference type="Rhea" id="RHEA:13893"/>
        <dbReference type="ChEBI" id="CHEBI:15377"/>
        <dbReference type="ChEBI" id="CHEBI:15378"/>
        <dbReference type="ChEBI" id="CHEBI:58529"/>
        <dbReference type="ChEBI" id="CHEBI:456215"/>
        <dbReference type="ChEBI" id="CHEBI:456216"/>
        <dbReference type="EC" id="3.6.1.29"/>
    </reaction>
</comment>
<reference evidence="17" key="1">
    <citation type="submission" date="2020-11" db="EMBL/GenBank/DDBJ databases">
        <authorList>
            <person name="Whiteford S."/>
        </authorList>
    </citation>
    <scope>NUCLEOTIDE SEQUENCE</scope>
</reference>
<feature type="binding site" evidence="12">
    <location>
        <begin position="421"/>
        <end position="424"/>
    </location>
    <ligand>
        <name>substrate</name>
    </ligand>
</feature>
<feature type="binding site" evidence="12">
    <location>
        <position position="359"/>
    </location>
    <ligand>
        <name>substrate</name>
    </ligand>
</feature>
<keyword evidence="18" id="KW-1185">Reference proteome</keyword>
<evidence type="ECO:0000256" key="7">
    <source>
        <dbReference type="ARBA" id="ARBA00047780"/>
    </source>
</evidence>
<evidence type="ECO:0000256" key="11">
    <source>
        <dbReference type="PIRSR" id="PIRSR639383-1"/>
    </source>
</evidence>
<dbReference type="GO" id="GO:0016811">
    <property type="term" value="F:hydrolase activity, acting on carbon-nitrogen (but not peptide) bonds, in linear amides"/>
    <property type="evidence" value="ECO:0007669"/>
    <property type="project" value="InterPro"/>
</dbReference>
<dbReference type="Gene3D" id="3.30.428.10">
    <property type="entry name" value="HIT-like"/>
    <property type="match status" value="1"/>
</dbReference>
<dbReference type="Pfam" id="PF00795">
    <property type="entry name" value="CN_hydrolase"/>
    <property type="match status" value="1"/>
</dbReference>
<dbReference type="FunFam" id="3.60.110.10:FF:000005">
    <property type="entry name" value="nitrilase homolog 1 isoform X1"/>
    <property type="match status" value="1"/>
</dbReference>
<dbReference type="PROSITE" id="PS01227">
    <property type="entry name" value="UPF0012"/>
    <property type="match status" value="1"/>
</dbReference>
<evidence type="ECO:0000256" key="13">
    <source>
        <dbReference type="PIRSR" id="PIRSR639383-3"/>
    </source>
</evidence>
<comment type="function">
    <text evidence="8">Cleaves A-5'-PPP-5'A to yield AMP and ADP.</text>
</comment>
<evidence type="ECO:0000256" key="5">
    <source>
        <dbReference type="ARBA" id="ARBA00022801"/>
    </source>
</evidence>
<comment type="subunit">
    <text evidence="2">Homotetramer.</text>
</comment>
<dbReference type="CDD" id="cd01275">
    <property type="entry name" value="FHIT"/>
    <property type="match status" value="1"/>
</dbReference>
<comment type="similarity">
    <text evidence="9">In the N-terminal section; belongs to the UPF0012 family.</text>
</comment>
<dbReference type="GO" id="GO:0006139">
    <property type="term" value="P:nucleobase-containing compound metabolic process"/>
    <property type="evidence" value="ECO:0007669"/>
    <property type="project" value="TreeGrafter"/>
</dbReference>
<comment type="caution">
    <text evidence="17">The sequence shown here is derived from an EMBL/GenBank/DDBJ whole genome shotgun (WGS) entry which is preliminary data.</text>
</comment>
<dbReference type="Proteomes" id="UP000653454">
    <property type="component" value="Unassembled WGS sequence"/>
</dbReference>
<evidence type="ECO:0000256" key="9">
    <source>
        <dbReference type="ARBA" id="ARBA00061127"/>
    </source>
</evidence>
<dbReference type="Gene3D" id="3.60.110.10">
    <property type="entry name" value="Carbon-nitrogen hydrolase"/>
    <property type="match status" value="1"/>
</dbReference>
<feature type="binding site" evidence="12">
    <location>
        <position position="430"/>
    </location>
    <ligand>
        <name>substrate</name>
    </ligand>
</feature>
<evidence type="ECO:0000256" key="2">
    <source>
        <dbReference type="ARBA" id="ARBA00011881"/>
    </source>
</evidence>
<evidence type="ECO:0000256" key="10">
    <source>
        <dbReference type="ARBA" id="ARBA00069577"/>
    </source>
</evidence>
<evidence type="ECO:0000256" key="6">
    <source>
        <dbReference type="ARBA" id="ARBA00023268"/>
    </source>
</evidence>
<evidence type="ECO:0000256" key="12">
    <source>
        <dbReference type="PIRSR" id="PIRSR639383-2"/>
    </source>
</evidence>
<evidence type="ECO:0000313" key="18">
    <source>
        <dbReference type="Proteomes" id="UP000653454"/>
    </source>
</evidence>
<dbReference type="InterPro" id="IPR003010">
    <property type="entry name" value="C-N_Hydrolase"/>
</dbReference>
<dbReference type="PROSITE" id="PS50263">
    <property type="entry name" value="CN_HYDROLASE"/>
    <property type="match status" value="1"/>
</dbReference>
<dbReference type="SUPFAM" id="SSF54197">
    <property type="entry name" value="HIT-like"/>
    <property type="match status" value="1"/>
</dbReference>
<dbReference type="InterPro" id="IPR001110">
    <property type="entry name" value="UPF0012_CS"/>
</dbReference>
<dbReference type="GO" id="GO:0000166">
    <property type="term" value="F:nucleotide binding"/>
    <property type="evidence" value="ECO:0007669"/>
    <property type="project" value="UniProtKB-KW"/>
</dbReference>
<feature type="binding site" evidence="12">
    <location>
        <position position="415"/>
    </location>
    <ligand>
        <name>substrate</name>
    </ligand>
</feature>
<feature type="domain" description="HIT" evidence="16">
    <location>
        <begin position="333"/>
        <end position="441"/>
    </location>
</feature>
<dbReference type="FunFam" id="3.30.428.10:FF:000011">
    <property type="entry name" value="Fragile histidine triad"/>
    <property type="match status" value="1"/>
</dbReference>
<protein>
    <recommendedName>
        <fullName evidence="10">Nitrilase and fragile histidine triad fusion protein NitFhit</fullName>
        <ecNumber evidence="3">3.6.1.29</ecNumber>
    </recommendedName>
</protein>
<dbReference type="InterPro" id="IPR045254">
    <property type="entry name" value="Nit1/2_C-N_Hydrolase"/>
</dbReference>
<dbReference type="InterPro" id="IPR036526">
    <property type="entry name" value="C-N_Hydrolase_sf"/>
</dbReference>
<keyword evidence="5" id="KW-0378">Hydrolase</keyword>
<accession>A0A8S4FZS3</accession>
<evidence type="ECO:0000256" key="14">
    <source>
        <dbReference type="PROSITE-ProRule" id="PRU00464"/>
    </source>
</evidence>
<dbReference type="EMBL" id="CAJHNJ030000076">
    <property type="protein sequence ID" value="CAG9134293.1"/>
    <property type="molecule type" value="Genomic_DNA"/>
</dbReference>
<dbReference type="InterPro" id="IPR039383">
    <property type="entry name" value="FHIT"/>
</dbReference>
<keyword evidence="6" id="KW-0511">Multifunctional enzyme</keyword>
<evidence type="ECO:0000256" key="4">
    <source>
        <dbReference type="ARBA" id="ARBA00022741"/>
    </source>
</evidence>
<dbReference type="CDD" id="cd07572">
    <property type="entry name" value="nit"/>
    <property type="match status" value="1"/>
</dbReference>
<dbReference type="SUPFAM" id="SSF56317">
    <property type="entry name" value="Carbon-nitrogen hydrolase"/>
    <property type="match status" value="1"/>
</dbReference>
<evidence type="ECO:0000259" key="15">
    <source>
        <dbReference type="PROSITE" id="PS50263"/>
    </source>
</evidence>
<dbReference type="PANTHER" id="PTHR23088:SF27">
    <property type="entry name" value="DEAMINATED GLUTATHIONE AMIDASE"/>
    <property type="match status" value="1"/>
</dbReference>
<dbReference type="InterPro" id="IPR036265">
    <property type="entry name" value="HIT-like_sf"/>
</dbReference>
<proteinExistence type="inferred from homology"/>
<feature type="active site" description="Tele-AMP-histidine intermediate" evidence="11">
    <location>
        <position position="428"/>
    </location>
</feature>
<comment type="cofactor">
    <cofactor evidence="1">
        <name>Mn(2+)</name>
        <dbReference type="ChEBI" id="CHEBI:29035"/>
    </cofactor>
</comment>
<evidence type="ECO:0000256" key="3">
    <source>
        <dbReference type="ARBA" id="ARBA00012377"/>
    </source>
</evidence>
<feature type="domain" description="CN hydrolase" evidence="15">
    <location>
        <begin position="31"/>
        <end position="283"/>
    </location>
</feature>
<dbReference type="GO" id="GO:0047710">
    <property type="term" value="F:bis(5'-adenosyl)-triphosphatase activity"/>
    <property type="evidence" value="ECO:0007669"/>
    <property type="project" value="UniProtKB-EC"/>
</dbReference>
<evidence type="ECO:0000313" key="17">
    <source>
        <dbReference type="EMBL" id="CAG9134293.1"/>
    </source>
</evidence>
<organism evidence="17 18">
    <name type="scientific">Plutella xylostella</name>
    <name type="common">Diamondback moth</name>
    <name type="synonym">Plutella maculipennis</name>
    <dbReference type="NCBI Taxonomy" id="51655"/>
    <lineage>
        <taxon>Eukaryota</taxon>
        <taxon>Metazoa</taxon>
        <taxon>Ecdysozoa</taxon>
        <taxon>Arthropoda</taxon>
        <taxon>Hexapoda</taxon>
        <taxon>Insecta</taxon>
        <taxon>Pterygota</taxon>
        <taxon>Neoptera</taxon>
        <taxon>Endopterygota</taxon>
        <taxon>Lepidoptera</taxon>
        <taxon>Glossata</taxon>
        <taxon>Ditrysia</taxon>
        <taxon>Yponomeutoidea</taxon>
        <taxon>Plutellidae</taxon>
        <taxon>Plutella</taxon>
    </lineage>
</organism>
<evidence type="ECO:0000256" key="8">
    <source>
        <dbReference type="ARBA" id="ARBA00057461"/>
    </source>
</evidence>
<dbReference type="AlphaFoldDB" id="A0A8S4FZS3"/>
<evidence type="ECO:0000256" key="1">
    <source>
        <dbReference type="ARBA" id="ARBA00001936"/>
    </source>
</evidence>
<evidence type="ECO:0000259" key="16">
    <source>
        <dbReference type="PROSITE" id="PS51084"/>
    </source>
</evidence>
<dbReference type="PROSITE" id="PS51084">
    <property type="entry name" value="HIT_2"/>
    <property type="match status" value="1"/>
</dbReference>
<gene>
    <name evidence="17" type="ORF">PLXY2_LOCUS12551</name>
</gene>
<dbReference type="PANTHER" id="PTHR23088">
    <property type="entry name" value="NITRILASE-RELATED"/>
    <property type="match status" value="1"/>
</dbReference>